<dbReference type="AlphaFoldDB" id="A0A8X6YJD8"/>
<reference evidence="1" key="1">
    <citation type="submission" date="2020-08" db="EMBL/GenBank/DDBJ databases">
        <title>Multicomponent nature underlies the extraordinary mechanical properties of spider dragline silk.</title>
        <authorList>
            <person name="Kono N."/>
            <person name="Nakamura H."/>
            <person name="Mori M."/>
            <person name="Yoshida Y."/>
            <person name="Ohtoshi R."/>
            <person name="Malay A.D."/>
            <person name="Moran D.A.P."/>
            <person name="Tomita M."/>
            <person name="Numata K."/>
            <person name="Arakawa K."/>
        </authorList>
    </citation>
    <scope>NUCLEOTIDE SEQUENCE</scope>
</reference>
<protein>
    <submittedName>
        <fullName evidence="1">Uncharacterized protein</fullName>
    </submittedName>
</protein>
<organism evidence="1 2">
    <name type="scientific">Trichonephila inaurata madagascariensis</name>
    <dbReference type="NCBI Taxonomy" id="2747483"/>
    <lineage>
        <taxon>Eukaryota</taxon>
        <taxon>Metazoa</taxon>
        <taxon>Ecdysozoa</taxon>
        <taxon>Arthropoda</taxon>
        <taxon>Chelicerata</taxon>
        <taxon>Arachnida</taxon>
        <taxon>Araneae</taxon>
        <taxon>Araneomorphae</taxon>
        <taxon>Entelegynae</taxon>
        <taxon>Araneoidea</taxon>
        <taxon>Nephilidae</taxon>
        <taxon>Trichonephila</taxon>
        <taxon>Trichonephila inaurata</taxon>
    </lineage>
</organism>
<name>A0A8X6YJD8_9ARAC</name>
<dbReference type="EMBL" id="BMAV01019222">
    <property type="protein sequence ID" value="GFY72031.1"/>
    <property type="molecule type" value="Genomic_DNA"/>
</dbReference>
<accession>A0A8X6YJD8</accession>
<gene>
    <name evidence="1" type="ORF">TNIN_321481</name>
</gene>
<comment type="caution">
    <text evidence="1">The sequence shown here is derived from an EMBL/GenBank/DDBJ whole genome shotgun (WGS) entry which is preliminary data.</text>
</comment>
<evidence type="ECO:0000313" key="2">
    <source>
        <dbReference type="Proteomes" id="UP000886998"/>
    </source>
</evidence>
<keyword evidence="2" id="KW-1185">Reference proteome</keyword>
<sequence length="95" mass="10951">MVRKRNIEEKWSKYRCCKIRGYGVQDVKGDFRKRVTKWTRCARANRTEITPAHRASAQSPADPIRRSDGVHKLLKNSLYIGGKNGNRSIMSAFLN</sequence>
<dbReference type="Proteomes" id="UP000886998">
    <property type="component" value="Unassembled WGS sequence"/>
</dbReference>
<evidence type="ECO:0000313" key="1">
    <source>
        <dbReference type="EMBL" id="GFY72031.1"/>
    </source>
</evidence>
<proteinExistence type="predicted"/>